<protein>
    <submittedName>
        <fullName evidence="1">N-acetyltransferase</fullName>
    </submittedName>
</protein>
<comment type="caution">
    <text evidence="1">The sequence shown here is derived from an EMBL/GenBank/DDBJ whole genome shotgun (WGS) entry which is preliminary data.</text>
</comment>
<sequence length="179" mass="20653">MKNYKIISIRHCPDLLDVVAQWFHEKWQIPLEAYQESMKECLKNQLPVPQWYVAVEESNSEACMAGQKAENMDNSAITVKGFSGRIIGGLGVIANDFHERKDLTPNVCAVYVEEEFRCQGIAGSMLDYVCRDMEERNISTLYLITDHTSFYERYGWEFLCMVQGEGEAELSRMYVHIMS</sequence>
<evidence type="ECO:0000313" key="2">
    <source>
        <dbReference type="Proteomes" id="UP000304953"/>
    </source>
</evidence>
<organism evidence="1 2">
    <name type="scientific">Petralouisia muris</name>
    <dbReference type="NCBI Taxonomy" id="3032872"/>
    <lineage>
        <taxon>Bacteria</taxon>
        <taxon>Bacillati</taxon>
        <taxon>Bacillota</taxon>
        <taxon>Clostridia</taxon>
        <taxon>Lachnospirales</taxon>
        <taxon>Lachnospiraceae</taxon>
        <taxon>Petralouisia</taxon>
    </lineage>
</organism>
<evidence type="ECO:0000313" key="1">
    <source>
        <dbReference type="EMBL" id="TGY95740.1"/>
    </source>
</evidence>
<dbReference type="EMBL" id="SRYA01000025">
    <property type="protein sequence ID" value="TGY95740.1"/>
    <property type="molecule type" value="Genomic_DNA"/>
</dbReference>
<proteinExistence type="predicted"/>
<dbReference type="Proteomes" id="UP000304953">
    <property type="component" value="Unassembled WGS sequence"/>
</dbReference>
<keyword evidence="2" id="KW-1185">Reference proteome</keyword>
<accession>A0AC61RUX0</accession>
<name>A0AC61RUX0_9FIRM</name>
<gene>
    <name evidence="1" type="ORF">E5329_13545</name>
</gene>
<reference evidence="1" key="1">
    <citation type="submission" date="2019-04" db="EMBL/GenBank/DDBJ databases">
        <title>Microbes associate with the intestines of laboratory mice.</title>
        <authorList>
            <person name="Navarre W."/>
            <person name="Wong E."/>
            <person name="Huang K."/>
            <person name="Tropini C."/>
            <person name="Ng K."/>
            <person name="Yu B."/>
        </authorList>
    </citation>
    <scope>NUCLEOTIDE SEQUENCE</scope>
    <source>
        <strain evidence="1">NM01_1-7b</strain>
    </source>
</reference>